<comment type="caution">
    <text evidence="6">The sequence shown here is derived from an EMBL/GenBank/DDBJ whole genome shotgun (WGS) entry which is preliminary data.</text>
</comment>
<evidence type="ECO:0008006" key="8">
    <source>
        <dbReference type="Google" id="ProtNLM"/>
    </source>
</evidence>
<dbReference type="PANTHER" id="PTHR28013">
    <property type="entry name" value="PROTEIN DCV1-RELATED"/>
    <property type="match status" value="1"/>
</dbReference>
<sequence>MLAALTPVLIFVAFLLLLLVSLSAPIIKSIFLFRLTANIGSSLLNTGASGSVAFGVWGYCISAIDISIVGIDHSTTARCSSTRLGYTFDQTVADALHADDLQNLISRTTTGALVLHPIVAALIFIAFLASLFALRRGTFTSRIPAILAFALVAIPTTVVFLIDLIFVALVRHKVRDVSNGGVDLVWGNAVWMTLGATVALWLAMVSSCAGVCFGRRFVFDILSLPSQLKNQKDSQTGKILDRTSHIDGFCLDADCFSYL</sequence>
<feature type="transmembrane region" description="Helical" evidence="5">
    <location>
        <begin position="113"/>
        <end position="134"/>
    </location>
</feature>
<dbReference type="Proteomes" id="UP000076154">
    <property type="component" value="Unassembled WGS sequence"/>
</dbReference>
<gene>
    <name evidence="6" type="ORF">Hypma_011514</name>
</gene>
<accession>A0A369JGI2</accession>
<dbReference type="EMBL" id="LUEZ02000055">
    <property type="protein sequence ID" value="RDB21279.1"/>
    <property type="molecule type" value="Genomic_DNA"/>
</dbReference>
<dbReference type="InterPro" id="IPR051380">
    <property type="entry name" value="pH-response_reg_palI/RIM9"/>
</dbReference>
<evidence type="ECO:0000313" key="6">
    <source>
        <dbReference type="EMBL" id="RDB21279.1"/>
    </source>
</evidence>
<evidence type="ECO:0000256" key="4">
    <source>
        <dbReference type="ARBA" id="ARBA00023136"/>
    </source>
</evidence>
<dbReference type="InParanoid" id="A0A369JGI2"/>
<evidence type="ECO:0000256" key="5">
    <source>
        <dbReference type="SAM" id="Phobius"/>
    </source>
</evidence>
<evidence type="ECO:0000256" key="2">
    <source>
        <dbReference type="ARBA" id="ARBA00022692"/>
    </source>
</evidence>
<organism evidence="6 7">
    <name type="scientific">Hypsizygus marmoreus</name>
    <name type="common">White beech mushroom</name>
    <name type="synonym">Agaricus marmoreus</name>
    <dbReference type="NCBI Taxonomy" id="39966"/>
    <lineage>
        <taxon>Eukaryota</taxon>
        <taxon>Fungi</taxon>
        <taxon>Dikarya</taxon>
        <taxon>Basidiomycota</taxon>
        <taxon>Agaricomycotina</taxon>
        <taxon>Agaricomycetes</taxon>
        <taxon>Agaricomycetidae</taxon>
        <taxon>Agaricales</taxon>
        <taxon>Tricholomatineae</taxon>
        <taxon>Lyophyllaceae</taxon>
        <taxon>Hypsizygus</taxon>
    </lineage>
</organism>
<dbReference type="GO" id="GO:0005886">
    <property type="term" value="C:plasma membrane"/>
    <property type="evidence" value="ECO:0007669"/>
    <property type="project" value="InterPro"/>
</dbReference>
<name>A0A369JGI2_HYPMA</name>
<proteinExistence type="predicted"/>
<evidence type="ECO:0000256" key="1">
    <source>
        <dbReference type="ARBA" id="ARBA00004141"/>
    </source>
</evidence>
<dbReference type="GO" id="GO:0032153">
    <property type="term" value="C:cell division site"/>
    <property type="evidence" value="ECO:0007669"/>
    <property type="project" value="TreeGrafter"/>
</dbReference>
<keyword evidence="2 5" id="KW-0812">Transmembrane</keyword>
<comment type="subcellular location">
    <subcellularLocation>
        <location evidence="1">Membrane</location>
        <topology evidence="1">Multi-pass membrane protein</topology>
    </subcellularLocation>
</comment>
<dbReference type="Pfam" id="PF06687">
    <property type="entry name" value="SUR7"/>
    <property type="match status" value="1"/>
</dbReference>
<feature type="transmembrane region" description="Helical" evidence="5">
    <location>
        <begin position="146"/>
        <end position="169"/>
    </location>
</feature>
<evidence type="ECO:0000256" key="3">
    <source>
        <dbReference type="ARBA" id="ARBA00022989"/>
    </source>
</evidence>
<dbReference type="AlphaFoldDB" id="A0A369JGI2"/>
<keyword evidence="7" id="KW-1185">Reference proteome</keyword>
<keyword evidence="4 5" id="KW-0472">Membrane</keyword>
<reference evidence="6" key="1">
    <citation type="submission" date="2018-04" db="EMBL/GenBank/DDBJ databases">
        <title>Whole genome sequencing of Hypsizygus marmoreus.</title>
        <authorList>
            <person name="Choi I.-G."/>
            <person name="Min B."/>
            <person name="Kim J.-G."/>
            <person name="Kim S."/>
            <person name="Oh Y.-L."/>
            <person name="Kong W.-S."/>
            <person name="Park H."/>
            <person name="Jeong J."/>
            <person name="Song E.-S."/>
        </authorList>
    </citation>
    <scope>NUCLEOTIDE SEQUENCE [LARGE SCALE GENOMIC DNA]</scope>
    <source>
        <strain evidence="6">51987-8</strain>
    </source>
</reference>
<dbReference type="OrthoDB" id="2354757at2759"/>
<keyword evidence="3 5" id="KW-1133">Transmembrane helix</keyword>
<dbReference type="STRING" id="39966.A0A369JGI2"/>
<feature type="transmembrane region" description="Helical" evidence="5">
    <location>
        <begin position="189"/>
        <end position="213"/>
    </location>
</feature>
<protein>
    <recommendedName>
        <fullName evidence="8">Pali-domain-containing protein</fullName>
    </recommendedName>
</protein>
<dbReference type="PANTHER" id="PTHR28013:SF3">
    <property type="entry name" value="PROTEIN DCV1-RELATED"/>
    <property type="match status" value="1"/>
</dbReference>
<dbReference type="GO" id="GO:0035838">
    <property type="term" value="C:growing cell tip"/>
    <property type="evidence" value="ECO:0007669"/>
    <property type="project" value="TreeGrafter"/>
</dbReference>
<evidence type="ECO:0000313" key="7">
    <source>
        <dbReference type="Proteomes" id="UP000076154"/>
    </source>
</evidence>
<dbReference type="InterPro" id="IPR009571">
    <property type="entry name" value="SUR7/Rim9-like_fungi"/>
</dbReference>